<organism evidence="10 11">
    <name type="scientific">Bombus vosnesenskii</name>
    <dbReference type="NCBI Taxonomy" id="207650"/>
    <lineage>
        <taxon>Eukaryota</taxon>
        <taxon>Metazoa</taxon>
        <taxon>Ecdysozoa</taxon>
        <taxon>Arthropoda</taxon>
        <taxon>Hexapoda</taxon>
        <taxon>Insecta</taxon>
        <taxon>Pterygota</taxon>
        <taxon>Neoptera</taxon>
        <taxon>Endopterygota</taxon>
        <taxon>Hymenoptera</taxon>
        <taxon>Apocrita</taxon>
        <taxon>Aculeata</taxon>
        <taxon>Apoidea</taxon>
        <taxon>Anthophila</taxon>
        <taxon>Apidae</taxon>
        <taxon>Bombus</taxon>
        <taxon>Pyrobombus</taxon>
    </lineage>
</organism>
<accession>A0A6J3KI03</accession>
<feature type="transmembrane region" description="Helical" evidence="8">
    <location>
        <begin position="163"/>
        <end position="181"/>
    </location>
</feature>
<proteinExistence type="predicted"/>
<dbReference type="SUPFAM" id="SSF103473">
    <property type="entry name" value="MFS general substrate transporter"/>
    <property type="match status" value="1"/>
</dbReference>
<feature type="transmembrane region" description="Helical" evidence="8">
    <location>
        <begin position="281"/>
        <end position="301"/>
    </location>
</feature>
<keyword evidence="3" id="KW-1003">Cell membrane</keyword>
<dbReference type="FunFam" id="1.20.1250.20:FF:000218">
    <property type="entry name" value="facilitated trehalose transporter Tret1"/>
    <property type="match status" value="1"/>
</dbReference>
<keyword evidence="4" id="KW-0762">Sugar transport</keyword>
<evidence type="ECO:0000256" key="6">
    <source>
        <dbReference type="ARBA" id="ARBA00022989"/>
    </source>
</evidence>
<dbReference type="GeneID" id="117235161"/>
<evidence type="ECO:0000256" key="3">
    <source>
        <dbReference type="ARBA" id="ARBA00022475"/>
    </source>
</evidence>
<dbReference type="InterPro" id="IPR005829">
    <property type="entry name" value="Sugar_transporter_CS"/>
</dbReference>
<dbReference type="GO" id="GO:0005886">
    <property type="term" value="C:plasma membrane"/>
    <property type="evidence" value="ECO:0007669"/>
    <property type="project" value="UniProtKB-SubCell"/>
</dbReference>
<dbReference type="AlphaFoldDB" id="A0A6J3KI03"/>
<evidence type="ECO:0000256" key="1">
    <source>
        <dbReference type="ARBA" id="ARBA00004651"/>
    </source>
</evidence>
<dbReference type="PROSITE" id="PS50850">
    <property type="entry name" value="MFS"/>
    <property type="match status" value="1"/>
</dbReference>
<dbReference type="Gene3D" id="1.20.1250.20">
    <property type="entry name" value="MFS general substrate transporter like domains"/>
    <property type="match status" value="1"/>
</dbReference>
<dbReference type="Pfam" id="PF00083">
    <property type="entry name" value="Sugar_tr"/>
    <property type="match status" value="1"/>
</dbReference>
<dbReference type="GO" id="GO:0022857">
    <property type="term" value="F:transmembrane transporter activity"/>
    <property type="evidence" value="ECO:0007669"/>
    <property type="project" value="InterPro"/>
</dbReference>
<keyword evidence="10" id="KW-1185">Reference proteome</keyword>
<feature type="transmembrane region" description="Helical" evidence="8">
    <location>
        <begin position="102"/>
        <end position="124"/>
    </location>
</feature>
<dbReference type="KEGG" id="bvk:117235161"/>
<dbReference type="PROSITE" id="PS00216">
    <property type="entry name" value="SUGAR_TRANSPORT_1"/>
    <property type="match status" value="1"/>
</dbReference>
<evidence type="ECO:0000256" key="7">
    <source>
        <dbReference type="ARBA" id="ARBA00023136"/>
    </source>
</evidence>
<dbReference type="PANTHER" id="PTHR48021">
    <property type="match status" value="1"/>
</dbReference>
<keyword evidence="2" id="KW-0813">Transport</keyword>
<reference evidence="11" key="1">
    <citation type="submission" date="2025-08" db="UniProtKB">
        <authorList>
            <consortium name="RefSeq"/>
        </authorList>
    </citation>
    <scope>IDENTIFICATION</scope>
    <source>
        <tissue evidence="11">Muscle</tissue>
    </source>
</reference>
<feature type="transmembrane region" description="Helical" evidence="8">
    <location>
        <begin position="48"/>
        <end position="70"/>
    </location>
</feature>
<feature type="transmembrane region" description="Helical" evidence="8">
    <location>
        <begin position="414"/>
        <end position="434"/>
    </location>
</feature>
<keyword evidence="5 8" id="KW-0812">Transmembrane</keyword>
<feature type="transmembrane region" description="Helical" evidence="8">
    <location>
        <begin position="313"/>
        <end position="334"/>
    </location>
</feature>
<dbReference type="Proteomes" id="UP000504631">
    <property type="component" value="Unplaced"/>
</dbReference>
<dbReference type="InterPro" id="IPR020846">
    <property type="entry name" value="MFS_dom"/>
</dbReference>
<sequence>MSNARIYLITFVVCLAQLNADLFLEWTSPMITKSSVNDFPFEIAIDEASWIVSSLKLGTAFGCFLSIFIVDFLGRKISILLTIIPTCLSWLLRIWNPSILNLYVASFIGGIVSGIIFTSGSIFVTETSPAHIRGALCSCFVLMHYCSNLLGCVVGSFSTLYQYSYVAISLAILQFLIFIWCPETPYYLLRRKKFAAAMDSLIFLRGSGDVAEEMDSIIRAVESNPRCNGILSSILHLISESGGKAAILIGAGVTTVQAFSSSIILISYAQTIFEKIHDVQLQGVYTSIVLATVYLISYLMCISLVDRLGRRPLMVISTIGVSSCSFLLAVYFCMQENAVDTTNLRLLSFVAVLFYTISCSLGLASVPFVVVNEIFPIYAKATCISFCFCINFVWSFIALRVWSEIMFEHNAYSLIFWFISGLNTFSIFFLVFYFPETKRESLLQIRKNFIEGMKK</sequence>
<dbReference type="PANTHER" id="PTHR48021:SF46">
    <property type="entry name" value="MAJOR FACILITATOR SUPERFAMILY (MFS) PROFILE DOMAIN-CONTAINING PROTEIN"/>
    <property type="match status" value="1"/>
</dbReference>
<evidence type="ECO:0000313" key="11">
    <source>
        <dbReference type="RefSeq" id="XP_033352822.1"/>
    </source>
</evidence>
<dbReference type="InterPro" id="IPR005828">
    <property type="entry name" value="MFS_sugar_transport-like"/>
</dbReference>
<comment type="subcellular location">
    <subcellularLocation>
        <location evidence="1">Cell membrane</location>
        <topology evidence="1">Multi-pass membrane protein</topology>
    </subcellularLocation>
</comment>
<keyword evidence="7 8" id="KW-0472">Membrane</keyword>
<evidence type="ECO:0000256" key="5">
    <source>
        <dbReference type="ARBA" id="ARBA00022692"/>
    </source>
</evidence>
<feature type="transmembrane region" description="Helical" evidence="8">
    <location>
        <begin position="245"/>
        <end position="269"/>
    </location>
</feature>
<feature type="transmembrane region" description="Helical" evidence="8">
    <location>
        <begin position="77"/>
        <end position="96"/>
    </location>
</feature>
<dbReference type="InterPro" id="IPR050549">
    <property type="entry name" value="MFS_Trehalose_Transporter"/>
</dbReference>
<evidence type="ECO:0000259" key="9">
    <source>
        <dbReference type="PROSITE" id="PS50850"/>
    </source>
</evidence>
<gene>
    <name evidence="11" type="primary">LOC117235161</name>
</gene>
<keyword evidence="6 8" id="KW-1133">Transmembrane helix</keyword>
<evidence type="ECO:0000313" key="10">
    <source>
        <dbReference type="Proteomes" id="UP000504631"/>
    </source>
</evidence>
<dbReference type="RefSeq" id="XP_033352822.1">
    <property type="nucleotide sequence ID" value="XM_033496931.1"/>
</dbReference>
<evidence type="ECO:0000256" key="8">
    <source>
        <dbReference type="SAM" id="Phobius"/>
    </source>
</evidence>
<evidence type="ECO:0000256" key="2">
    <source>
        <dbReference type="ARBA" id="ARBA00022448"/>
    </source>
</evidence>
<dbReference type="InterPro" id="IPR036259">
    <property type="entry name" value="MFS_trans_sf"/>
</dbReference>
<feature type="transmembrane region" description="Helical" evidence="8">
    <location>
        <begin position="346"/>
        <end position="371"/>
    </location>
</feature>
<name>A0A6J3KI03_9HYME</name>
<protein>
    <submittedName>
        <fullName evidence="11">Facilitated trehalose transporter Tret1-like</fullName>
    </submittedName>
</protein>
<feature type="transmembrane region" description="Helical" evidence="8">
    <location>
        <begin position="383"/>
        <end position="402"/>
    </location>
</feature>
<feature type="transmembrane region" description="Helical" evidence="8">
    <location>
        <begin position="136"/>
        <end position="157"/>
    </location>
</feature>
<feature type="domain" description="Major facilitator superfamily (MFS) profile" evidence="9">
    <location>
        <begin position="5"/>
        <end position="438"/>
    </location>
</feature>
<evidence type="ECO:0000256" key="4">
    <source>
        <dbReference type="ARBA" id="ARBA00022597"/>
    </source>
</evidence>